<keyword evidence="2" id="KW-1185">Reference proteome</keyword>
<dbReference type="InterPro" id="IPR037175">
    <property type="entry name" value="KFase_sf"/>
</dbReference>
<dbReference type="EMBL" id="BMAT01004794">
    <property type="protein sequence ID" value="GFR80885.1"/>
    <property type="molecule type" value="Genomic_DNA"/>
</dbReference>
<organism evidence="1 2">
    <name type="scientific">Elysia marginata</name>
    <dbReference type="NCBI Taxonomy" id="1093978"/>
    <lineage>
        <taxon>Eukaryota</taxon>
        <taxon>Metazoa</taxon>
        <taxon>Spiralia</taxon>
        <taxon>Lophotrochozoa</taxon>
        <taxon>Mollusca</taxon>
        <taxon>Gastropoda</taxon>
        <taxon>Heterobranchia</taxon>
        <taxon>Euthyneura</taxon>
        <taxon>Panpulmonata</taxon>
        <taxon>Sacoglossa</taxon>
        <taxon>Placobranchoidea</taxon>
        <taxon>Plakobranchidae</taxon>
        <taxon>Elysia</taxon>
    </lineage>
</organism>
<dbReference type="AlphaFoldDB" id="A0AAV4G8J2"/>
<comment type="caution">
    <text evidence="1">The sequence shown here is derived from an EMBL/GenBank/DDBJ whole genome shotgun (WGS) entry which is preliminary data.</text>
</comment>
<protein>
    <submittedName>
        <fullName evidence="1">Cyclase</fullName>
    </submittedName>
</protein>
<dbReference type="Gene3D" id="3.50.30.50">
    <property type="entry name" value="Putative cyclase"/>
    <property type="match status" value="1"/>
</dbReference>
<dbReference type="GO" id="GO:0004061">
    <property type="term" value="F:arylformamidase activity"/>
    <property type="evidence" value="ECO:0007669"/>
    <property type="project" value="InterPro"/>
</dbReference>
<sequence length="100" mass="11383">MDVPSPDAPTDYTYPDHILLLNRNILIMENVNIVPSLPPRDFRVHSSPLRIQGGTGVQTRIYAMLYERMNDSSGRLSSQSWLSLFLFLYVVSSVLKNLTE</sequence>
<accession>A0AAV4G8J2</accession>
<proteinExistence type="predicted"/>
<dbReference type="GO" id="GO:0019441">
    <property type="term" value="P:L-tryptophan catabolic process to kynurenine"/>
    <property type="evidence" value="ECO:0007669"/>
    <property type="project" value="InterPro"/>
</dbReference>
<evidence type="ECO:0000313" key="1">
    <source>
        <dbReference type="EMBL" id="GFR80885.1"/>
    </source>
</evidence>
<evidence type="ECO:0000313" key="2">
    <source>
        <dbReference type="Proteomes" id="UP000762676"/>
    </source>
</evidence>
<gene>
    <name evidence="1" type="ORF">ElyMa_002327200</name>
</gene>
<dbReference type="SUPFAM" id="SSF102198">
    <property type="entry name" value="Putative cyclase"/>
    <property type="match status" value="1"/>
</dbReference>
<reference evidence="1 2" key="1">
    <citation type="journal article" date="2021" name="Elife">
        <title>Chloroplast acquisition without the gene transfer in kleptoplastic sea slugs, Plakobranchus ocellatus.</title>
        <authorList>
            <person name="Maeda T."/>
            <person name="Takahashi S."/>
            <person name="Yoshida T."/>
            <person name="Shimamura S."/>
            <person name="Takaki Y."/>
            <person name="Nagai Y."/>
            <person name="Toyoda A."/>
            <person name="Suzuki Y."/>
            <person name="Arimoto A."/>
            <person name="Ishii H."/>
            <person name="Satoh N."/>
            <person name="Nishiyama T."/>
            <person name="Hasebe M."/>
            <person name="Maruyama T."/>
            <person name="Minagawa J."/>
            <person name="Obokata J."/>
            <person name="Shigenobu S."/>
        </authorList>
    </citation>
    <scope>NUCLEOTIDE SEQUENCE [LARGE SCALE GENOMIC DNA]</scope>
</reference>
<name>A0AAV4G8J2_9GAST</name>
<dbReference type="Proteomes" id="UP000762676">
    <property type="component" value="Unassembled WGS sequence"/>
</dbReference>